<accession>A0A8J6J128</accession>
<name>A0A8J6J128_9FIRM</name>
<dbReference type="Proteomes" id="UP000628736">
    <property type="component" value="Unassembled WGS sequence"/>
</dbReference>
<dbReference type="PANTHER" id="PTHR47738:SF3">
    <property type="entry name" value="PHOSPHOTRANSFERASE SYSTEM MANNITOL_FRUCTOSE-SPECIFIC IIA DOMAIN CONTAINING PROTEIN"/>
    <property type="match status" value="1"/>
</dbReference>
<reference evidence="2" key="1">
    <citation type="submission" date="2020-08" db="EMBL/GenBank/DDBJ databases">
        <title>Genome public.</title>
        <authorList>
            <person name="Liu C."/>
            <person name="Sun Q."/>
        </authorList>
    </citation>
    <scope>NUCLEOTIDE SEQUENCE</scope>
    <source>
        <strain evidence="2">NSJ-23</strain>
    </source>
</reference>
<dbReference type="Gene3D" id="3.40.930.10">
    <property type="entry name" value="Mannitol-specific EII, Chain A"/>
    <property type="match status" value="1"/>
</dbReference>
<evidence type="ECO:0000313" key="2">
    <source>
        <dbReference type="EMBL" id="MBC5722159.1"/>
    </source>
</evidence>
<evidence type="ECO:0000259" key="1">
    <source>
        <dbReference type="PROSITE" id="PS51094"/>
    </source>
</evidence>
<keyword evidence="2" id="KW-0762">Sugar transport</keyword>
<dbReference type="CDD" id="cd00211">
    <property type="entry name" value="PTS_IIA_fru"/>
    <property type="match status" value="1"/>
</dbReference>
<evidence type="ECO:0000313" key="3">
    <source>
        <dbReference type="Proteomes" id="UP000628736"/>
    </source>
</evidence>
<comment type="caution">
    <text evidence="2">The sequence shown here is derived from an EMBL/GenBank/DDBJ whole genome shotgun (WGS) entry which is preliminary data.</text>
</comment>
<organism evidence="2 3">
    <name type="scientific">Flintibacter hominis</name>
    <dbReference type="NCBI Taxonomy" id="2763048"/>
    <lineage>
        <taxon>Bacteria</taxon>
        <taxon>Bacillati</taxon>
        <taxon>Bacillota</taxon>
        <taxon>Clostridia</taxon>
        <taxon>Eubacteriales</taxon>
        <taxon>Flintibacter</taxon>
    </lineage>
</organism>
<dbReference type="PANTHER" id="PTHR47738">
    <property type="entry name" value="PTS SYSTEM FRUCTOSE-LIKE EIIA COMPONENT-RELATED"/>
    <property type="match status" value="1"/>
</dbReference>
<dbReference type="RefSeq" id="WP_186852393.1">
    <property type="nucleotide sequence ID" value="NZ_JACOPO010000002.1"/>
</dbReference>
<dbReference type="PROSITE" id="PS51094">
    <property type="entry name" value="PTS_EIIA_TYPE_2"/>
    <property type="match status" value="1"/>
</dbReference>
<sequence length="160" mass="17264">MEKASSMMLHSSCVQLDVEAQDWQDAIRKACRPLMGEGFVTEGYDEDVIARELQWATGLPTEPVGVAIPHSLTPQHVITAQIAACRLSQPVKFAQSGGTADDGKVDVSIIFVLALKDPKEQLSLLQKLMTTISNEETLASLMGTSTPLEFSNIFNGASAE</sequence>
<dbReference type="InterPro" id="IPR002178">
    <property type="entry name" value="PTS_EIIA_type-2_dom"/>
</dbReference>
<gene>
    <name evidence="2" type="ORF">H8S11_04930</name>
</gene>
<protein>
    <submittedName>
        <fullName evidence="2">PTS sugar transporter subunit IIA</fullName>
    </submittedName>
</protein>
<proteinExistence type="predicted"/>
<keyword evidence="3" id="KW-1185">Reference proteome</keyword>
<dbReference type="InterPro" id="IPR016152">
    <property type="entry name" value="PTrfase/Anion_transptr"/>
</dbReference>
<dbReference type="InterPro" id="IPR051541">
    <property type="entry name" value="PTS_SugarTrans_NitroReg"/>
</dbReference>
<feature type="domain" description="PTS EIIA type-2" evidence="1">
    <location>
        <begin position="7"/>
        <end position="157"/>
    </location>
</feature>
<keyword evidence="2" id="KW-0813">Transport</keyword>
<dbReference type="AlphaFoldDB" id="A0A8J6J128"/>
<dbReference type="SUPFAM" id="SSF55804">
    <property type="entry name" value="Phoshotransferase/anion transport protein"/>
    <property type="match status" value="1"/>
</dbReference>
<dbReference type="EMBL" id="JACOPO010000002">
    <property type="protein sequence ID" value="MBC5722159.1"/>
    <property type="molecule type" value="Genomic_DNA"/>
</dbReference>
<dbReference type="Pfam" id="PF00359">
    <property type="entry name" value="PTS_EIIA_2"/>
    <property type="match status" value="1"/>
</dbReference>